<evidence type="ECO:0000256" key="1">
    <source>
        <dbReference type="ARBA" id="ARBA00023239"/>
    </source>
</evidence>
<dbReference type="InterPro" id="IPR032466">
    <property type="entry name" value="Metal_Hydrolase"/>
</dbReference>
<reference evidence="3" key="1">
    <citation type="journal article" date="2015" name="Nature">
        <title>Complex archaea that bridge the gap between prokaryotes and eukaryotes.</title>
        <authorList>
            <person name="Spang A."/>
            <person name="Saw J.H."/>
            <person name="Jorgensen S.L."/>
            <person name="Zaremba-Niedzwiedzka K."/>
            <person name="Martijn J."/>
            <person name="Lind A.E."/>
            <person name="van Eijk R."/>
            <person name="Schleper C."/>
            <person name="Guy L."/>
            <person name="Ettema T.J."/>
        </authorList>
    </citation>
    <scope>NUCLEOTIDE SEQUENCE</scope>
</reference>
<dbReference type="SUPFAM" id="SSF51556">
    <property type="entry name" value="Metallo-dependent hydrolases"/>
    <property type="match status" value="1"/>
</dbReference>
<feature type="non-terminal residue" evidence="3">
    <location>
        <position position="175"/>
    </location>
</feature>
<accession>A0A0F9LUE1</accession>
<dbReference type="GO" id="GO:0016831">
    <property type="term" value="F:carboxy-lyase activity"/>
    <property type="evidence" value="ECO:0007669"/>
    <property type="project" value="InterPro"/>
</dbReference>
<dbReference type="EMBL" id="LAZR01010261">
    <property type="protein sequence ID" value="KKM67945.1"/>
    <property type="molecule type" value="Genomic_DNA"/>
</dbReference>
<keyword evidence="1" id="KW-0456">Lyase</keyword>
<dbReference type="PANTHER" id="PTHR21240">
    <property type="entry name" value="2-AMINO-3-CARBOXYLMUCONATE-6-SEMIALDEHYDE DECARBOXYLASE"/>
    <property type="match status" value="1"/>
</dbReference>
<gene>
    <name evidence="3" type="ORF">LCGC14_1466030</name>
</gene>
<evidence type="ECO:0000259" key="2">
    <source>
        <dbReference type="Pfam" id="PF04909"/>
    </source>
</evidence>
<organism evidence="3">
    <name type="scientific">marine sediment metagenome</name>
    <dbReference type="NCBI Taxonomy" id="412755"/>
    <lineage>
        <taxon>unclassified sequences</taxon>
        <taxon>metagenomes</taxon>
        <taxon>ecological metagenomes</taxon>
    </lineage>
</organism>
<name>A0A0F9LUE1_9ZZZZ</name>
<dbReference type="GO" id="GO:0016787">
    <property type="term" value="F:hydrolase activity"/>
    <property type="evidence" value="ECO:0007669"/>
    <property type="project" value="InterPro"/>
</dbReference>
<dbReference type="Pfam" id="PF04909">
    <property type="entry name" value="Amidohydro_2"/>
    <property type="match status" value="1"/>
</dbReference>
<dbReference type="AlphaFoldDB" id="A0A0F9LUE1"/>
<proteinExistence type="predicted"/>
<evidence type="ECO:0000313" key="3">
    <source>
        <dbReference type="EMBL" id="KKM67945.1"/>
    </source>
</evidence>
<dbReference type="InterPro" id="IPR032465">
    <property type="entry name" value="ACMSD"/>
</dbReference>
<dbReference type="Gene3D" id="3.20.20.140">
    <property type="entry name" value="Metal-dependent hydrolases"/>
    <property type="match status" value="1"/>
</dbReference>
<dbReference type="InterPro" id="IPR006680">
    <property type="entry name" value="Amidohydro-rel"/>
</dbReference>
<feature type="domain" description="Amidohydrolase-related" evidence="2">
    <location>
        <begin position="49"/>
        <end position="168"/>
    </location>
</feature>
<sequence>MPEKIINVHTHIHKSQDIDERVRLWRECGVVKVCVQVLATGEANSSYGNQGVLEWMRKYPDIILGFALPGLSWEVDGPEKVEQLKEQGFTGLKFIEPVYAYDDERYFPLYEKAQQLGMPILFHTGYLAHSPGVPQPGISQDKMRAIRLDTIARSFPHLRMMMAHLGSPEFYVGLS</sequence>
<protein>
    <recommendedName>
        <fullName evidence="2">Amidohydrolase-related domain-containing protein</fullName>
    </recommendedName>
</protein>
<comment type="caution">
    <text evidence="3">The sequence shown here is derived from an EMBL/GenBank/DDBJ whole genome shotgun (WGS) entry which is preliminary data.</text>
</comment>